<sequence>MKRQAGFTLVEIAIVLVIIGLLLGGVLKGQELIESAKVKNIAQDIRAISVAVLTYQDKYRALPGDDTKAGGSTGRWGADACSVSGAGNGVIDGDPFAAKDSDTEPICAWEHLRRAGLLTGEVTDGNPKHTDLGVFGLTSSPISNGANRLRGVLYICANNVRGRRVIPLDALMDDGDPATGSMVATSALKAASSGGFTLTPVSSGTVVDGDSYIVCMGF</sequence>
<dbReference type="PROSITE" id="PS00409">
    <property type="entry name" value="PROKAR_NTER_METHYL"/>
    <property type="match status" value="1"/>
</dbReference>
<evidence type="ECO:0000313" key="3">
    <source>
        <dbReference type="Proteomes" id="UP000663570"/>
    </source>
</evidence>
<proteinExistence type="predicted"/>
<organism evidence="2 3">
    <name type="scientific">Niveibacterium microcysteis</name>
    <dbReference type="NCBI Taxonomy" id="2811415"/>
    <lineage>
        <taxon>Bacteria</taxon>
        <taxon>Pseudomonadati</taxon>
        <taxon>Pseudomonadota</taxon>
        <taxon>Betaproteobacteria</taxon>
        <taxon>Rhodocyclales</taxon>
        <taxon>Rhodocyclaceae</taxon>
        <taxon>Niveibacterium</taxon>
    </lineage>
</organism>
<evidence type="ECO:0000313" key="2">
    <source>
        <dbReference type="EMBL" id="QSI77899.1"/>
    </source>
</evidence>
<dbReference type="SUPFAM" id="SSF54523">
    <property type="entry name" value="Pili subunits"/>
    <property type="match status" value="1"/>
</dbReference>
<protein>
    <submittedName>
        <fullName evidence="2">Prepilin-type N-terminal cleavage/methylation domain-containing protein</fullName>
    </submittedName>
</protein>
<dbReference type="InterPro" id="IPR012902">
    <property type="entry name" value="N_methyl_site"/>
</dbReference>
<keyword evidence="1" id="KW-1133">Transmembrane helix</keyword>
<dbReference type="Proteomes" id="UP000663570">
    <property type="component" value="Chromosome"/>
</dbReference>
<dbReference type="Gene3D" id="3.30.700.10">
    <property type="entry name" value="Glycoprotein, Type 4 Pilin"/>
    <property type="match status" value="1"/>
</dbReference>
<dbReference type="InterPro" id="IPR045584">
    <property type="entry name" value="Pilin-like"/>
</dbReference>
<dbReference type="Pfam" id="PF07963">
    <property type="entry name" value="N_methyl"/>
    <property type="match status" value="1"/>
</dbReference>
<feature type="transmembrane region" description="Helical" evidence="1">
    <location>
        <begin position="6"/>
        <end position="27"/>
    </location>
</feature>
<dbReference type="RefSeq" id="WP_206255188.1">
    <property type="nucleotide sequence ID" value="NZ_CP071060.1"/>
</dbReference>
<keyword evidence="1" id="KW-0472">Membrane</keyword>
<accession>A0ABX7MB72</accession>
<gene>
    <name evidence="2" type="ORF">JY500_04460</name>
</gene>
<keyword evidence="1" id="KW-0812">Transmembrane</keyword>
<keyword evidence="3" id="KW-1185">Reference proteome</keyword>
<evidence type="ECO:0000256" key="1">
    <source>
        <dbReference type="SAM" id="Phobius"/>
    </source>
</evidence>
<dbReference type="EMBL" id="CP071060">
    <property type="protein sequence ID" value="QSI77899.1"/>
    <property type="molecule type" value="Genomic_DNA"/>
</dbReference>
<reference evidence="2 3" key="1">
    <citation type="submission" date="2021-02" db="EMBL/GenBank/DDBJ databases">
        <title>Niveibacterium changnyeongensis HC41.</title>
        <authorList>
            <person name="Kang M."/>
        </authorList>
    </citation>
    <scope>NUCLEOTIDE SEQUENCE [LARGE SCALE GENOMIC DNA]</scope>
    <source>
        <strain evidence="2 3">HC41</strain>
    </source>
</reference>
<dbReference type="NCBIfam" id="TIGR02532">
    <property type="entry name" value="IV_pilin_GFxxxE"/>
    <property type="match status" value="1"/>
</dbReference>
<name>A0ABX7MB72_9RHOO</name>